<organism evidence="1 2">
    <name type="scientific">Erysiphe neolycopersici</name>
    <dbReference type="NCBI Taxonomy" id="212602"/>
    <lineage>
        <taxon>Eukaryota</taxon>
        <taxon>Fungi</taxon>
        <taxon>Dikarya</taxon>
        <taxon>Ascomycota</taxon>
        <taxon>Pezizomycotina</taxon>
        <taxon>Leotiomycetes</taxon>
        <taxon>Erysiphales</taxon>
        <taxon>Erysiphaceae</taxon>
        <taxon>Erysiphe</taxon>
    </lineage>
</organism>
<comment type="caution">
    <text evidence="1">The sequence shown here is derived from an EMBL/GenBank/DDBJ whole genome shotgun (WGS) entry which is preliminary data.</text>
</comment>
<evidence type="ECO:0000313" key="2">
    <source>
        <dbReference type="Proteomes" id="UP000286134"/>
    </source>
</evidence>
<gene>
    <name evidence="1" type="ORF">OnM2_058029</name>
</gene>
<dbReference type="AlphaFoldDB" id="A0A420HQH6"/>
<sequence>MKPAIYQNPVKMIAQAVISLKNVNMHRYLEHLLVRQLPLRGSVILALLLICLSNCCSSGPRKKFLERL</sequence>
<dbReference type="Proteomes" id="UP000286134">
    <property type="component" value="Unassembled WGS sequence"/>
</dbReference>
<accession>A0A420HQH6</accession>
<evidence type="ECO:0000313" key="1">
    <source>
        <dbReference type="EMBL" id="RKF59681.1"/>
    </source>
</evidence>
<name>A0A420HQH6_9PEZI</name>
<reference evidence="1 2" key="1">
    <citation type="journal article" date="2018" name="BMC Genomics">
        <title>Comparative genome analyses reveal sequence features reflecting distinct modes of host-adaptation between dicot and monocot powdery mildew.</title>
        <authorList>
            <person name="Wu Y."/>
            <person name="Ma X."/>
            <person name="Pan Z."/>
            <person name="Kale S.D."/>
            <person name="Song Y."/>
            <person name="King H."/>
            <person name="Zhang Q."/>
            <person name="Presley C."/>
            <person name="Deng X."/>
            <person name="Wei C.I."/>
            <person name="Xiao S."/>
        </authorList>
    </citation>
    <scope>NUCLEOTIDE SEQUENCE [LARGE SCALE GENOMIC DNA]</scope>
    <source>
        <strain evidence="1">UMSG2</strain>
    </source>
</reference>
<keyword evidence="2" id="KW-1185">Reference proteome</keyword>
<proteinExistence type="predicted"/>
<protein>
    <submittedName>
        <fullName evidence="1">Uncharacterized protein</fullName>
    </submittedName>
</protein>
<dbReference type="EMBL" id="MCFK01005823">
    <property type="protein sequence ID" value="RKF59681.1"/>
    <property type="molecule type" value="Genomic_DNA"/>
</dbReference>